<reference evidence="2 3" key="1">
    <citation type="submission" date="2016-10" db="EMBL/GenBank/DDBJ databases">
        <authorList>
            <person name="de Groot N.N."/>
        </authorList>
    </citation>
    <scope>NUCLEOTIDE SEQUENCE [LARGE SCALE GENOMIC DNA]</scope>
    <source>
        <strain evidence="2 3">DSM 25584</strain>
    </source>
</reference>
<dbReference type="RefSeq" id="WP_090021670.1">
    <property type="nucleotide sequence ID" value="NZ_FNCE01000013.1"/>
</dbReference>
<keyword evidence="3" id="KW-1185">Reference proteome</keyword>
<evidence type="ECO:0000259" key="1">
    <source>
        <dbReference type="Pfam" id="PF04126"/>
    </source>
</evidence>
<protein>
    <recommendedName>
        <fullName evidence="1">Cyclophilin TM1367-like domain-containing protein</fullName>
    </recommendedName>
</protein>
<dbReference type="STRING" id="1082479.SAMN05216241_11335"/>
<dbReference type="Pfam" id="PF04126">
    <property type="entry name" value="Cyclophil_like"/>
    <property type="match status" value="1"/>
</dbReference>
<organism evidence="2 3">
    <name type="scientific">Limimonas halophila</name>
    <dbReference type="NCBI Taxonomy" id="1082479"/>
    <lineage>
        <taxon>Bacteria</taxon>
        <taxon>Pseudomonadati</taxon>
        <taxon>Pseudomonadota</taxon>
        <taxon>Alphaproteobacteria</taxon>
        <taxon>Rhodospirillales</taxon>
        <taxon>Rhodovibrionaceae</taxon>
        <taxon>Limimonas</taxon>
    </lineage>
</organism>
<accession>A0A1G7UDJ8</accession>
<dbReference type="SUPFAM" id="SSF50891">
    <property type="entry name" value="Cyclophilin-like"/>
    <property type="match status" value="1"/>
</dbReference>
<feature type="domain" description="Cyclophilin TM1367-like" evidence="1">
    <location>
        <begin position="4"/>
        <end position="122"/>
    </location>
</feature>
<dbReference type="InterPro" id="IPR029000">
    <property type="entry name" value="Cyclophilin-like_dom_sf"/>
</dbReference>
<gene>
    <name evidence="2" type="ORF">SAMN05216241_11335</name>
</gene>
<dbReference type="Proteomes" id="UP000199415">
    <property type="component" value="Unassembled WGS sequence"/>
</dbReference>
<dbReference type="Gene3D" id="2.40.100.20">
    <property type="match status" value="1"/>
</dbReference>
<dbReference type="EMBL" id="FNCE01000013">
    <property type="protein sequence ID" value="SDG44830.1"/>
    <property type="molecule type" value="Genomic_DNA"/>
</dbReference>
<proteinExistence type="predicted"/>
<sequence>MSTTVRITIGDTAIDAVCRDTPTARAVVEACPFTAEANVWGEEVFFSAPIDAGDEADQKQVVEPGEIAYWVQGGAIAIGFGPTPASTGDEIRLVAPTNIWADAVGDVRALKAAKAGDPVRVEAV</sequence>
<dbReference type="OrthoDB" id="7061637at2"/>
<dbReference type="InterPro" id="IPR025658">
    <property type="entry name" value="Cyclophilin_TM1367"/>
</dbReference>
<evidence type="ECO:0000313" key="3">
    <source>
        <dbReference type="Proteomes" id="UP000199415"/>
    </source>
</evidence>
<name>A0A1G7UDJ8_9PROT</name>
<dbReference type="AlphaFoldDB" id="A0A1G7UDJ8"/>
<evidence type="ECO:0000313" key="2">
    <source>
        <dbReference type="EMBL" id="SDG44830.1"/>
    </source>
</evidence>